<reference evidence="4" key="2">
    <citation type="journal article" date="2022" name="Hortic Res">
        <title>The genome of Dioscorea zingiberensis sheds light on the biosynthesis, origin and evolution of the medicinally important diosgenin saponins.</title>
        <authorList>
            <person name="Li Y."/>
            <person name="Tan C."/>
            <person name="Li Z."/>
            <person name="Guo J."/>
            <person name="Li S."/>
            <person name="Chen X."/>
            <person name="Wang C."/>
            <person name="Dai X."/>
            <person name="Yang H."/>
            <person name="Song W."/>
            <person name="Hou L."/>
            <person name="Xu J."/>
            <person name="Tong Z."/>
            <person name="Xu A."/>
            <person name="Yuan X."/>
            <person name="Wang W."/>
            <person name="Yang Q."/>
            <person name="Chen L."/>
            <person name="Sun Z."/>
            <person name="Wang K."/>
            <person name="Pan B."/>
            <person name="Chen J."/>
            <person name="Bao Y."/>
            <person name="Liu F."/>
            <person name="Qi X."/>
            <person name="Gang D.R."/>
            <person name="Wen J."/>
            <person name="Li J."/>
        </authorList>
    </citation>
    <scope>NUCLEOTIDE SEQUENCE</scope>
    <source>
        <strain evidence="4">Dzin_1.0</strain>
    </source>
</reference>
<protein>
    <recommendedName>
        <fullName evidence="3">NPH3 domain-containing protein</fullName>
    </recommendedName>
</protein>
<dbReference type="PANTHER" id="PTHR32370">
    <property type="entry name" value="OS12G0117600 PROTEIN"/>
    <property type="match status" value="1"/>
</dbReference>
<proteinExistence type="inferred from homology"/>
<dbReference type="Proteomes" id="UP001085076">
    <property type="component" value="Miscellaneous, Linkage group lg05"/>
</dbReference>
<dbReference type="InterPro" id="IPR027356">
    <property type="entry name" value="NPH3_dom"/>
</dbReference>
<accession>A0A9D5HD85</accession>
<gene>
    <name evidence="4" type="ORF">J5N97_019989</name>
</gene>
<dbReference type="EMBL" id="JAGGNH010000005">
    <property type="protein sequence ID" value="KAJ0972030.1"/>
    <property type="molecule type" value="Genomic_DNA"/>
</dbReference>
<organism evidence="4 5">
    <name type="scientific">Dioscorea zingiberensis</name>
    <dbReference type="NCBI Taxonomy" id="325984"/>
    <lineage>
        <taxon>Eukaryota</taxon>
        <taxon>Viridiplantae</taxon>
        <taxon>Streptophyta</taxon>
        <taxon>Embryophyta</taxon>
        <taxon>Tracheophyta</taxon>
        <taxon>Spermatophyta</taxon>
        <taxon>Magnoliopsida</taxon>
        <taxon>Liliopsida</taxon>
        <taxon>Dioscoreales</taxon>
        <taxon>Dioscoreaceae</taxon>
        <taxon>Dioscorea</taxon>
    </lineage>
</organism>
<name>A0A9D5HD85_9LILI</name>
<dbReference type="InterPro" id="IPR043454">
    <property type="entry name" value="NPH3/RPT2-like"/>
</dbReference>
<dbReference type="PROSITE" id="PS51649">
    <property type="entry name" value="NPH3"/>
    <property type="match status" value="1"/>
</dbReference>
<evidence type="ECO:0000259" key="3">
    <source>
        <dbReference type="PROSITE" id="PS51649"/>
    </source>
</evidence>
<evidence type="ECO:0000256" key="1">
    <source>
        <dbReference type="ARBA" id="ARBA00022786"/>
    </source>
</evidence>
<keyword evidence="5" id="KW-1185">Reference proteome</keyword>
<sequence length="468" mass="53233">MPSGAAIEAFEACVNFSYNKEPHLTSENIIAVACMAAFLNMTENHSPDNLLKLSMSFLSTHILPHWDTTIKAFKSTEPILSHAKNLGLVDSCLKSISDKAFADLRLLEDPKSFDEPKFGGARRRLFLDSFTEDITSLTLPLFELTISALRLSGIPQDHIGQCLSRYTKRWIEEGSPSSIYHRNKLKKIIESIEALLPDKRGSLHASTLLRILRAAINVQANETCLQRLENRIGMQLAEASVEDLLIPNYGYSKNMKYDLDSMKRILSYFIRSCFNVPSSREPEMVIEIMEEYAAEVAKDEDLGHGEFVDLVETMTVMLEQRGLSYDGVYRAVDIYLDSHGHLTEMEREVVCRVLNCRRLSEEACEHAVQNERLSLRTVAQVLFVGQLRIREVISWGESYEEQEKKEVVVMEDEKEEEEEEEVKVGGNGGVVEKEKKEKRGVWQGVKELFGCKRGSRELKCHVVKRVHP</sequence>
<comment type="similarity">
    <text evidence="2">Belongs to the NPH3 family.</text>
</comment>
<dbReference type="AlphaFoldDB" id="A0A9D5HD85"/>
<dbReference type="OrthoDB" id="784639at2759"/>
<feature type="domain" description="NPH3" evidence="3">
    <location>
        <begin position="128"/>
        <end position="388"/>
    </location>
</feature>
<evidence type="ECO:0000256" key="2">
    <source>
        <dbReference type="PROSITE-ProRule" id="PRU00982"/>
    </source>
</evidence>
<keyword evidence="1" id="KW-0833">Ubl conjugation pathway</keyword>
<reference evidence="4" key="1">
    <citation type="submission" date="2021-03" db="EMBL/GenBank/DDBJ databases">
        <authorList>
            <person name="Li Z."/>
            <person name="Yang C."/>
        </authorList>
    </citation>
    <scope>NUCLEOTIDE SEQUENCE</scope>
    <source>
        <strain evidence="4">Dzin_1.0</strain>
        <tissue evidence="4">Leaf</tissue>
    </source>
</reference>
<dbReference type="Pfam" id="PF03000">
    <property type="entry name" value="NPH3"/>
    <property type="match status" value="1"/>
</dbReference>
<comment type="caution">
    <text evidence="4">The sequence shown here is derived from an EMBL/GenBank/DDBJ whole genome shotgun (WGS) entry which is preliminary data.</text>
</comment>
<evidence type="ECO:0000313" key="5">
    <source>
        <dbReference type="Proteomes" id="UP001085076"/>
    </source>
</evidence>
<evidence type="ECO:0000313" key="4">
    <source>
        <dbReference type="EMBL" id="KAJ0972030.1"/>
    </source>
</evidence>